<protein>
    <submittedName>
        <fullName evidence="6">Uncharacterized protein</fullName>
    </submittedName>
</protein>
<evidence type="ECO:0000313" key="6">
    <source>
        <dbReference type="EMBL" id="CAE8743122.1"/>
    </source>
</evidence>
<evidence type="ECO:0000313" key="7">
    <source>
        <dbReference type="Proteomes" id="UP000626109"/>
    </source>
</evidence>
<evidence type="ECO:0000259" key="4">
    <source>
        <dbReference type="PROSITE" id="PS50089"/>
    </source>
</evidence>
<reference evidence="6" key="1">
    <citation type="submission" date="2021-02" db="EMBL/GenBank/DDBJ databases">
        <authorList>
            <person name="Dougan E. K."/>
            <person name="Rhodes N."/>
            <person name="Thang M."/>
            <person name="Chan C."/>
        </authorList>
    </citation>
    <scope>NUCLEOTIDE SEQUENCE</scope>
</reference>
<name>A0A813M037_POLGL</name>
<dbReference type="SUPFAM" id="SSF57845">
    <property type="entry name" value="B-box zinc-binding domain"/>
    <property type="match status" value="1"/>
</dbReference>
<evidence type="ECO:0000256" key="1">
    <source>
        <dbReference type="ARBA" id="ARBA00022723"/>
    </source>
</evidence>
<dbReference type="CDD" id="cd19757">
    <property type="entry name" value="Bbox1"/>
    <property type="match status" value="1"/>
</dbReference>
<evidence type="ECO:0000256" key="2">
    <source>
        <dbReference type="PROSITE-ProRule" id="PRU00024"/>
    </source>
</evidence>
<keyword evidence="1" id="KW-0479">Metal-binding</keyword>
<organism evidence="6 7">
    <name type="scientific">Polarella glacialis</name>
    <name type="common">Dinoflagellate</name>
    <dbReference type="NCBI Taxonomy" id="89957"/>
    <lineage>
        <taxon>Eukaryota</taxon>
        <taxon>Sar</taxon>
        <taxon>Alveolata</taxon>
        <taxon>Dinophyceae</taxon>
        <taxon>Suessiales</taxon>
        <taxon>Suessiaceae</taxon>
        <taxon>Polarella</taxon>
    </lineage>
</organism>
<keyword evidence="2" id="KW-0863">Zinc-finger</keyword>
<dbReference type="Gene3D" id="3.30.40.10">
    <property type="entry name" value="Zinc/RING finger domain, C3HC4 (zinc finger)"/>
    <property type="match status" value="1"/>
</dbReference>
<feature type="domain" description="B box-type" evidence="5">
    <location>
        <begin position="92"/>
        <end position="138"/>
    </location>
</feature>
<feature type="domain" description="RING-type" evidence="4">
    <location>
        <begin position="7"/>
        <end position="46"/>
    </location>
</feature>
<dbReference type="InterPro" id="IPR013083">
    <property type="entry name" value="Znf_RING/FYVE/PHD"/>
</dbReference>
<dbReference type="GO" id="GO:0008270">
    <property type="term" value="F:zinc ion binding"/>
    <property type="evidence" value="ECO:0007669"/>
    <property type="project" value="UniProtKB-KW"/>
</dbReference>
<dbReference type="Gene3D" id="3.30.160.60">
    <property type="entry name" value="Classic Zinc Finger"/>
    <property type="match status" value="1"/>
</dbReference>
<dbReference type="SMART" id="SM00336">
    <property type="entry name" value="BBOX"/>
    <property type="match status" value="2"/>
</dbReference>
<feature type="domain" description="B box-type" evidence="5">
    <location>
        <begin position="149"/>
        <end position="190"/>
    </location>
</feature>
<dbReference type="SUPFAM" id="SSF57850">
    <property type="entry name" value="RING/U-box"/>
    <property type="match status" value="1"/>
</dbReference>
<dbReference type="PROSITE" id="PS50089">
    <property type="entry name" value="ZF_RING_2"/>
    <property type="match status" value="1"/>
</dbReference>
<proteinExistence type="predicted"/>
<dbReference type="Gene3D" id="4.10.830.40">
    <property type="match status" value="1"/>
</dbReference>
<dbReference type="Proteomes" id="UP000626109">
    <property type="component" value="Unassembled WGS sequence"/>
</dbReference>
<dbReference type="GO" id="GO:0006513">
    <property type="term" value="P:protein monoubiquitination"/>
    <property type="evidence" value="ECO:0007669"/>
    <property type="project" value="TreeGrafter"/>
</dbReference>
<dbReference type="InterPro" id="IPR000315">
    <property type="entry name" value="Znf_B-box"/>
</dbReference>
<keyword evidence="3" id="KW-0175">Coiled coil</keyword>
<accession>A0A813M037</accession>
<comment type="caution">
    <text evidence="6">The sequence shown here is derived from an EMBL/GenBank/DDBJ whole genome shotgun (WGS) entry which is preliminary data.</text>
</comment>
<gene>
    <name evidence="6" type="ORF">PGLA2088_LOCUS51255</name>
</gene>
<dbReference type="PANTHER" id="PTHR25462">
    <property type="entry name" value="BONUS, ISOFORM C-RELATED"/>
    <property type="match status" value="1"/>
</dbReference>
<dbReference type="CDD" id="cd19756">
    <property type="entry name" value="Bbox2"/>
    <property type="match status" value="1"/>
</dbReference>
<keyword evidence="2" id="KW-0862">Zinc</keyword>
<sequence length="437" mass="48213">METELLCPACHEIFVDPVMLQCSHHLCAAHVQNFSSRERFNCPLCNDVAAVPEGGMKIDHVLRMVIEAYKLQMPNKRKSDGSAAEEEEIEEAPPATCGFCEEKPATRRCVQCAGVLCEECEKSTHSKGFFKTHSIVNIGDESFEGADFASRMVCPEHSEKLDFYCLDCRSPVCSHCLILGEHKGHQQTPLDQAYQTGKDTLGAWVEKMHSRVSSTEDLLESFRTAELELSSNAEGQRNVVNSEMDHLREVIETKRHQLLSKCAIEEKQKRLQLQAQLDRMEVARSEARALVGRSEGLLALESEHAFLAVVLALIQDMKKCATAAVDDNQRVSTAFRPLSTDAQVRSLGDLELGHPRPPPAHHIAGLVQPAVSLASSACLMPSIHGSMYGDSPHHANYVMMPGQSHGIHSPGTMQFSPPQPVHVPQVQYVYRSAAPAS</sequence>
<dbReference type="InterPro" id="IPR047153">
    <property type="entry name" value="TRIM45/56/19-like"/>
</dbReference>
<dbReference type="EMBL" id="CAJNNW010037596">
    <property type="protein sequence ID" value="CAE8743122.1"/>
    <property type="molecule type" value="Genomic_DNA"/>
</dbReference>
<dbReference type="GO" id="GO:0061630">
    <property type="term" value="F:ubiquitin protein ligase activity"/>
    <property type="evidence" value="ECO:0007669"/>
    <property type="project" value="TreeGrafter"/>
</dbReference>
<evidence type="ECO:0000259" key="5">
    <source>
        <dbReference type="PROSITE" id="PS50119"/>
    </source>
</evidence>
<feature type="coiled-coil region" evidence="3">
    <location>
        <begin position="263"/>
        <end position="290"/>
    </location>
</feature>
<dbReference type="InterPro" id="IPR001841">
    <property type="entry name" value="Znf_RING"/>
</dbReference>
<evidence type="ECO:0000256" key="3">
    <source>
        <dbReference type="SAM" id="Coils"/>
    </source>
</evidence>
<dbReference type="AlphaFoldDB" id="A0A813M037"/>
<dbReference type="PANTHER" id="PTHR25462:SF229">
    <property type="entry name" value="TRANSCRIPTION INTERMEDIARY FACTOR 1-BETA"/>
    <property type="match status" value="1"/>
</dbReference>
<dbReference type="PROSITE" id="PS50119">
    <property type="entry name" value="ZF_BBOX"/>
    <property type="match status" value="2"/>
</dbReference>
<dbReference type="Pfam" id="PF00643">
    <property type="entry name" value="zf-B_box"/>
    <property type="match status" value="2"/>
</dbReference>